<evidence type="ECO:0000256" key="8">
    <source>
        <dbReference type="SAM" id="SignalP"/>
    </source>
</evidence>
<dbReference type="EMBL" id="LJBN01000227">
    <property type="protein sequence ID" value="OOQ82168.1"/>
    <property type="molecule type" value="Genomic_DNA"/>
</dbReference>
<keyword evidence="3 7" id="KW-0812">Transmembrane</keyword>
<sequence length="230" mass="26271">MAYQASSPSWLAALLALFSIFSLLVPANALYFYVDGRQTKCFFEDLPKDTLVAGKFSTEVINPNTNTYAVDHNLKVQITVDETFDNDHRVVNKRENHSGRFTFSAADAGQHRICFLAETDVSTSGWLSNGQSAVRVTLDIAIGETSKIETEDKDKMKDIVQRVRDLNSRLHDIRREQVYQREREAEFRDQSETTNSRVVRWTMIQLAVLSAACAWQLSHLRSFFIKQKLT</sequence>
<comment type="similarity">
    <text evidence="2 7">Belongs to the EMP24/GP25L family.</text>
</comment>
<name>A0A1S9RAT0_PENBI</name>
<dbReference type="GO" id="GO:0016020">
    <property type="term" value="C:membrane"/>
    <property type="evidence" value="ECO:0007669"/>
    <property type="project" value="UniProtKB-SubCell"/>
</dbReference>
<evidence type="ECO:0000256" key="2">
    <source>
        <dbReference type="ARBA" id="ARBA00007104"/>
    </source>
</evidence>
<dbReference type="Proteomes" id="UP000190744">
    <property type="component" value="Unassembled WGS sequence"/>
</dbReference>
<evidence type="ECO:0000256" key="4">
    <source>
        <dbReference type="ARBA" id="ARBA00022729"/>
    </source>
</evidence>
<comment type="subcellular location">
    <subcellularLocation>
        <location evidence="1 7">Membrane</location>
        <topology evidence="1 7">Single-pass type I membrane protein</topology>
    </subcellularLocation>
</comment>
<evidence type="ECO:0000256" key="3">
    <source>
        <dbReference type="ARBA" id="ARBA00022692"/>
    </source>
</evidence>
<evidence type="ECO:0000256" key="6">
    <source>
        <dbReference type="ARBA" id="ARBA00023136"/>
    </source>
</evidence>
<dbReference type="InterPro" id="IPR015720">
    <property type="entry name" value="Emp24-like"/>
</dbReference>
<comment type="caution">
    <text evidence="10">The sequence shown here is derived from an EMBL/GenBank/DDBJ whole genome shotgun (WGS) entry which is preliminary data.</text>
</comment>
<dbReference type="PROSITE" id="PS50866">
    <property type="entry name" value="GOLD"/>
    <property type="match status" value="1"/>
</dbReference>
<dbReference type="AlphaFoldDB" id="A0A1S9RAT0"/>
<dbReference type="PANTHER" id="PTHR22811">
    <property type="entry name" value="TRANSMEMBRANE EMP24 DOMAIN-CONTAINING PROTEIN"/>
    <property type="match status" value="1"/>
</dbReference>
<evidence type="ECO:0000313" key="10">
    <source>
        <dbReference type="EMBL" id="OOQ82168.1"/>
    </source>
</evidence>
<evidence type="ECO:0000256" key="7">
    <source>
        <dbReference type="RuleBase" id="RU003827"/>
    </source>
</evidence>
<protein>
    <submittedName>
        <fullName evidence="10">Endosomal cargo receptor</fullName>
    </submittedName>
</protein>
<evidence type="ECO:0000313" key="11">
    <source>
        <dbReference type="Proteomes" id="UP000190744"/>
    </source>
</evidence>
<keyword evidence="4 8" id="KW-0732">Signal</keyword>
<evidence type="ECO:0000256" key="1">
    <source>
        <dbReference type="ARBA" id="ARBA00004479"/>
    </source>
</evidence>
<gene>
    <name evidence="10" type="primary">erp5</name>
    <name evidence="10" type="ORF">PEBR_41887</name>
</gene>
<keyword evidence="10" id="KW-0675">Receptor</keyword>
<feature type="chain" id="PRO_5013295257" evidence="8">
    <location>
        <begin position="30"/>
        <end position="230"/>
    </location>
</feature>
<reference evidence="11" key="1">
    <citation type="submission" date="2015-09" db="EMBL/GenBank/DDBJ databases">
        <authorList>
            <person name="Fill T.P."/>
            <person name="Baretta J.F."/>
            <person name="de Almeida L.G."/>
            <person name="Rocha M."/>
            <person name="de Souza D.H."/>
            <person name="Malavazi I."/>
            <person name="Cerdeira L.T."/>
            <person name="Hong H."/>
            <person name="Samborskyy M."/>
            <person name="de Vasconcelos A.T."/>
            <person name="Leadlay P."/>
            <person name="Rodrigues-Filho E."/>
        </authorList>
    </citation>
    <scope>NUCLEOTIDE SEQUENCE [LARGE SCALE GENOMIC DNA]</scope>
    <source>
        <strain evidence="11">LaBioMMi 136</strain>
    </source>
</reference>
<evidence type="ECO:0000259" key="9">
    <source>
        <dbReference type="PROSITE" id="PS50866"/>
    </source>
</evidence>
<dbReference type="SMART" id="SM01190">
    <property type="entry name" value="EMP24_GP25L"/>
    <property type="match status" value="1"/>
</dbReference>
<feature type="signal peptide" evidence="8">
    <location>
        <begin position="1"/>
        <end position="29"/>
    </location>
</feature>
<organism evidence="10 11">
    <name type="scientific">Penicillium brasilianum</name>
    <dbReference type="NCBI Taxonomy" id="104259"/>
    <lineage>
        <taxon>Eukaryota</taxon>
        <taxon>Fungi</taxon>
        <taxon>Dikarya</taxon>
        <taxon>Ascomycota</taxon>
        <taxon>Pezizomycotina</taxon>
        <taxon>Eurotiomycetes</taxon>
        <taxon>Eurotiomycetidae</taxon>
        <taxon>Eurotiales</taxon>
        <taxon>Aspergillaceae</taxon>
        <taxon>Penicillium</taxon>
    </lineage>
</organism>
<evidence type="ECO:0000256" key="5">
    <source>
        <dbReference type="ARBA" id="ARBA00022989"/>
    </source>
</evidence>
<dbReference type="InterPro" id="IPR009038">
    <property type="entry name" value="GOLD_dom"/>
</dbReference>
<accession>A0A1S9RAT0</accession>
<proteinExistence type="inferred from homology"/>
<feature type="domain" description="GOLD" evidence="9">
    <location>
        <begin position="39"/>
        <end position="142"/>
    </location>
</feature>
<keyword evidence="5" id="KW-1133">Transmembrane helix</keyword>
<keyword evidence="6" id="KW-0472">Membrane</keyword>
<dbReference type="Pfam" id="PF01105">
    <property type="entry name" value="EMP24_GP25L"/>
    <property type="match status" value="1"/>
</dbReference>